<reference evidence="2" key="1">
    <citation type="submission" date="2015-04" db="UniProtKB">
        <authorList>
            <consortium name="EnsemblPlants"/>
        </authorList>
    </citation>
    <scope>IDENTIFICATION</scope>
</reference>
<proteinExistence type="predicted"/>
<protein>
    <submittedName>
        <fullName evidence="2">Uncharacterized protein</fullName>
    </submittedName>
</protein>
<feature type="region of interest" description="Disordered" evidence="1">
    <location>
        <begin position="113"/>
        <end position="133"/>
    </location>
</feature>
<feature type="region of interest" description="Disordered" evidence="1">
    <location>
        <begin position="1"/>
        <end position="28"/>
    </location>
</feature>
<name>A0A0E0E3S7_9ORYZ</name>
<sequence length="217" mass="22168">MGGTAETQEADGAGGGATEGRCSRGAARADRGAAEGAAELGAGGGVMEGAMQLGWPDAVARLGFSTRSATYIGLRRSRWPPPRELGGSGWGRELGRKVVVAFWRQSVKVTNDTPPAEVNSHPDTWAPLASDPTPPIASAPAAVALLSSAASSKATTNASLSLFLSLAASARRAEREEEFGTLSPSIEATTHLALPPPPIPIGEVQLLFGACPARTAE</sequence>
<organism evidence="2">
    <name type="scientific">Oryza meridionalis</name>
    <dbReference type="NCBI Taxonomy" id="40149"/>
    <lineage>
        <taxon>Eukaryota</taxon>
        <taxon>Viridiplantae</taxon>
        <taxon>Streptophyta</taxon>
        <taxon>Embryophyta</taxon>
        <taxon>Tracheophyta</taxon>
        <taxon>Spermatophyta</taxon>
        <taxon>Magnoliopsida</taxon>
        <taxon>Liliopsida</taxon>
        <taxon>Poales</taxon>
        <taxon>Poaceae</taxon>
        <taxon>BOP clade</taxon>
        <taxon>Oryzoideae</taxon>
        <taxon>Oryzeae</taxon>
        <taxon>Oryzinae</taxon>
        <taxon>Oryza</taxon>
    </lineage>
</organism>
<keyword evidence="3" id="KW-1185">Reference proteome</keyword>
<dbReference type="AlphaFoldDB" id="A0A0E0E3S7"/>
<feature type="compositionally biased region" description="Low complexity" evidence="1">
    <location>
        <begin position="1"/>
        <end position="11"/>
    </location>
</feature>
<dbReference type="Proteomes" id="UP000008021">
    <property type="component" value="Chromosome 6"/>
</dbReference>
<evidence type="ECO:0000313" key="3">
    <source>
        <dbReference type="Proteomes" id="UP000008021"/>
    </source>
</evidence>
<evidence type="ECO:0000256" key="1">
    <source>
        <dbReference type="SAM" id="MobiDB-lite"/>
    </source>
</evidence>
<accession>A0A0E0E3S7</accession>
<evidence type="ECO:0000313" key="2">
    <source>
        <dbReference type="EnsemblPlants" id="OMERI06G21270.1"/>
    </source>
</evidence>
<dbReference type="HOGENOM" id="CLU_1274008_0_0_1"/>
<dbReference type="EnsemblPlants" id="OMERI06G21270.1">
    <property type="protein sequence ID" value="OMERI06G21270.1"/>
    <property type="gene ID" value="OMERI06G21270"/>
</dbReference>
<reference evidence="2" key="2">
    <citation type="submission" date="2018-05" db="EMBL/GenBank/DDBJ databases">
        <title>OmerRS3 (Oryza meridionalis Reference Sequence Version 3).</title>
        <authorList>
            <person name="Zhang J."/>
            <person name="Kudrna D."/>
            <person name="Lee S."/>
            <person name="Talag J."/>
            <person name="Welchert J."/>
            <person name="Wing R.A."/>
        </authorList>
    </citation>
    <scope>NUCLEOTIDE SEQUENCE [LARGE SCALE GENOMIC DNA]</scope>
    <source>
        <strain evidence="2">cv. OR44</strain>
    </source>
</reference>
<dbReference type="Gramene" id="OMERI06G21270.1">
    <property type="protein sequence ID" value="OMERI06G21270.1"/>
    <property type="gene ID" value="OMERI06G21270"/>
</dbReference>